<reference evidence="1" key="1">
    <citation type="journal article" date="2015" name="Nature">
        <title>Complex archaea that bridge the gap between prokaryotes and eukaryotes.</title>
        <authorList>
            <person name="Spang A."/>
            <person name="Saw J.H."/>
            <person name="Jorgensen S.L."/>
            <person name="Zaremba-Niedzwiedzka K."/>
            <person name="Martijn J."/>
            <person name="Lind A.E."/>
            <person name="van Eijk R."/>
            <person name="Schleper C."/>
            <person name="Guy L."/>
            <person name="Ettema T.J."/>
        </authorList>
    </citation>
    <scope>NUCLEOTIDE SEQUENCE</scope>
</reference>
<comment type="caution">
    <text evidence="1">The sequence shown here is derived from an EMBL/GenBank/DDBJ whole genome shotgun (WGS) entry which is preliminary data.</text>
</comment>
<name>A0A0F9PA11_9ZZZZ</name>
<sequence>MRAFEESVDAVTVGALATAATAMLKAGAPENEAVQIINKRGGGHVLRVEWFPGVPVCDTCGVARGVVGTSDSHLMQGVDCALCEEEAEHSHHPFNAPLVGMDTTRG</sequence>
<gene>
    <name evidence="1" type="ORF">LCGC14_1240870</name>
</gene>
<proteinExistence type="predicted"/>
<protein>
    <submittedName>
        <fullName evidence="1">Uncharacterized protein</fullName>
    </submittedName>
</protein>
<organism evidence="1">
    <name type="scientific">marine sediment metagenome</name>
    <dbReference type="NCBI Taxonomy" id="412755"/>
    <lineage>
        <taxon>unclassified sequences</taxon>
        <taxon>metagenomes</taxon>
        <taxon>ecological metagenomes</taxon>
    </lineage>
</organism>
<evidence type="ECO:0000313" key="1">
    <source>
        <dbReference type="EMBL" id="KKM90207.1"/>
    </source>
</evidence>
<accession>A0A0F9PA11</accession>
<dbReference type="EMBL" id="LAZR01006703">
    <property type="protein sequence ID" value="KKM90207.1"/>
    <property type="molecule type" value="Genomic_DNA"/>
</dbReference>
<dbReference type="AlphaFoldDB" id="A0A0F9PA11"/>